<evidence type="ECO:0000256" key="1">
    <source>
        <dbReference type="SAM" id="MobiDB-lite"/>
    </source>
</evidence>
<evidence type="ECO:0000313" key="4">
    <source>
        <dbReference type="Proteomes" id="UP001595937"/>
    </source>
</evidence>
<proteinExistence type="predicted"/>
<accession>A0ABW0FEJ8</accession>
<name>A0ABW0FEJ8_9MICO</name>
<sequence length="332" mass="36230">MSPADAASPVTPPAKTAPAAPAAQAVNPAGIGDEMLLLPLRQRIIERDLGVRAIHVHRAGREDVSHRFMDDTVENIYSCSKTVTALAVGIAAGEGLLDVEDLVVDHLPAPAGGYGRGMDQVRLRHLLTMTSGSPILGFLDEHRDHEDLTALFLGTDLIAEPGERWEYSNGSIFLLSRVISERTGQSMRDWLMPRLFEPLGLPNPQWHTTRDGHSWGATGLHLKSWQLARIGRVLLQRGEHDGAQLVPAAWIDAMHADDAWVTTGDAEPESVHYGYGIWQCTPDGAWRADGAYGQLILVLPQQDAVITITSHLEGRGAAEIMRAVWQDLLPLL</sequence>
<dbReference type="EC" id="3.-.-.-" evidence="3"/>
<dbReference type="EMBL" id="JBHSLN010000020">
    <property type="protein sequence ID" value="MFC5297311.1"/>
    <property type="molecule type" value="Genomic_DNA"/>
</dbReference>
<dbReference type="InterPro" id="IPR001466">
    <property type="entry name" value="Beta-lactam-related"/>
</dbReference>
<comment type="caution">
    <text evidence="3">The sequence shown here is derived from an EMBL/GenBank/DDBJ whole genome shotgun (WGS) entry which is preliminary data.</text>
</comment>
<dbReference type="RefSeq" id="WP_343924246.1">
    <property type="nucleotide sequence ID" value="NZ_BAAAIR010000038.1"/>
</dbReference>
<dbReference type="PANTHER" id="PTHR43283:SF7">
    <property type="entry name" value="BETA-LACTAMASE-RELATED DOMAIN-CONTAINING PROTEIN"/>
    <property type="match status" value="1"/>
</dbReference>
<dbReference type="PANTHER" id="PTHR43283">
    <property type="entry name" value="BETA-LACTAMASE-RELATED"/>
    <property type="match status" value="1"/>
</dbReference>
<dbReference type="InterPro" id="IPR050789">
    <property type="entry name" value="Diverse_Enzym_Activities"/>
</dbReference>
<dbReference type="GeneID" id="303297524"/>
<dbReference type="InterPro" id="IPR012338">
    <property type="entry name" value="Beta-lactam/transpept-like"/>
</dbReference>
<organism evidence="3 4">
    <name type="scientific">Brachybacterium tyrofermentans</name>
    <dbReference type="NCBI Taxonomy" id="47848"/>
    <lineage>
        <taxon>Bacteria</taxon>
        <taxon>Bacillati</taxon>
        <taxon>Actinomycetota</taxon>
        <taxon>Actinomycetes</taxon>
        <taxon>Micrococcales</taxon>
        <taxon>Dermabacteraceae</taxon>
        <taxon>Brachybacterium</taxon>
    </lineage>
</organism>
<evidence type="ECO:0000313" key="3">
    <source>
        <dbReference type="EMBL" id="MFC5297311.1"/>
    </source>
</evidence>
<dbReference type="Pfam" id="PF00144">
    <property type="entry name" value="Beta-lactamase"/>
    <property type="match status" value="1"/>
</dbReference>
<dbReference type="GO" id="GO:0016787">
    <property type="term" value="F:hydrolase activity"/>
    <property type="evidence" value="ECO:0007669"/>
    <property type="project" value="UniProtKB-KW"/>
</dbReference>
<evidence type="ECO:0000259" key="2">
    <source>
        <dbReference type="Pfam" id="PF00144"/>
    </source>
</evidence>
<feature type="domain" description="Beta-lactamase-related" evidence="2">
    <location>
        <begin position="69"/>
        <end position="317"/>
    </location>
</feature>
<keyword evidence="4" id="KW-1185">Reference proteome</keyword>
<dbReference type="Proteomes" id="UP001595937">
    <property type="component" value="Unassembled WGS sequence"/>
</dbReference>
<dbReference type="SUPFAM" id="SSF56601">
    <property type="entry name" value="beta-lactamase/transpeptidase-like"/>
    <property type="match status" value="1"/>
</dbReference>
<feature type="region of interest" description="Disordered" evidence="1">
    <location>
        <begin position="1"/>
        <end position="21"/>
    </location>
</feature>
<keyword evidence="3" id="KW-0378">Hydrolase</keyword>
<gene>
    <name evidence="3" type="ORF">ACFPK8_07280</name>
</gene>
<dbReference type="Gene3D" id="3.40.710.10">
    <property type="entry name" value="DD-peptidase/beta-lactamase superfamily"/>
    <property type="match status" value="1"/>
</dbReference>
<protein>
    <submittedName>
        <fullName evidence="3">Serine hydrolase domain-containing protein</fullName>
        <ecNumber evidence="3">3.-.-.-</ecNumber>
    </submittedName>
</protein>
<reference evidence="4" key="1">
    <citation type="journal article" date="2019" name="Int. J. Syst. Evol. Microbiol.">
        <title>The Global Catalogue of Microorganisms (GCM) 10K type strain sequencing project: providing services to taxonomists for standard genome sequencing and annotation.</title>
        <authorList>
            <consortium name="The Broad Institute Genomics Platform"/>
            <consortium name="The Broad Institute Genome Sequencing Center for Infectious Disease"/>
            <person name="Wu L."/>
            <person name="Ma J."/>
        </authorList>
    </citation>
    <scope>NUCLEOTIDE SEQUENCE [LARGE SCALE GENOMIC DNA]</scope>
    <source>
        <strain evidence="4">CGMCC 1.16455</strain>
    </source>
</reference>